<dbReference type="InterPro" id="IPR006311">
    <property type="entry name" value="TAT_signal"/>
</dbReference>
<evidence type="ECO:0000256" key="1">
    <source>
        <dbReference type="SAM" id="SignalP"/>
    </source>
</evidence>
<gene>
    <name evidence="2" type="ORF">MES4922_30117</name>
</gene>
<dbReference type="NCBIfam" id="TIGR01409">
    <property type="entry name" value="TAT_signal_seq"/>
    <property type="match status" value="1"/>
</dbReference>
<dbReference type="EMBL" id="CAKXZS010000023">
    <property type="protein sequence ID" value="CAH2401471.1"/>
    <property type="molecule type" value="Genomic_DNA"/>
</dbReference>
<dbReference type="Proteomes" id="UP001152604">
    <property type="component" value="Unassembled WGS sequence"/>
</dbReference>
<sequence length="138" mass="14880">MTLSRRHFLASAGLAGGALLAGTSVPALARAPLAHAPTLGALRRKVGSIEVTALLDGYIDIGSEWSSGSLRPMRSGWLRPASRSPDRAAHRSMPISSIWATVWCSSTPVRRTAWARHSADFRPLSRRPASLRTRSTHC</sequence>
<feature type="chain" id="PRO_5045513273" description="Twin-arginine translocation signal domain-containing protein" evidence="1">
    <location>
        <begin position="30"/>
        <end position="138"/>
    </location>
</feature>
<evidence type="ECO:0000313" key="3">
    <source>
        <dbReference type="Proteomes" id="UP001152604"/>
    </source>
</evidence>
<reference evidence="2" key="1">
    <citation type="submission" date="2022-03" db="EMBL/GenBank/DDBJ databases">
        <authorList>
            <person name="Brunel B."/>
        </authorList>
    </citation>
    <scope>NUCLEOTIDE SEQUENCE</scope>
    <source>
        <strain evidence="2">STM4922sample</strain>
    </source>
</reference>
<protein>
    <recommendedName>
        <fullName evidence="4">Twin-arginine translocation signal domain-containing protein</fullName>
    </recommendedName>
</protein>
<keyword evidence="1" id="KW-0732">Signal</keyword>
<proteinExistence type="predicted"/>
<comment type="caution">
    <text evidence="2">The sequence shown here is derived from an EMBL/GenBank/DDBJ whole genome shotgun (WGS) entry which is preliminary data.</text>
</comment>
<evidence type="ECO:0008006" key="4">
    <source>
        <dbReference type="Google" id="ProtNLM"/>
    </source>
</evidence>
<dbReference type="InterPro" id="IPR019546">
    <property type="entry name" value="TAT_signal_bac_arc"/>
</dbReference>
<keyword evidence="3" id="KW-1185">Reference proteome</keyword>
<dbReference type="PROSITE" id="PS51318">
    <property type="entry name" value="TAT"/>
    <property type="match status" value="1"/>
</dbReference>
<evidence type="ECO:0000313" key="2">
    <source>
        <dbReference type="EMBL" id="CAH2401471.1"/>
    </source>
</evidence>
<name>A0ABN8JZF2_9HYPH</name>
<organism evidence="2 3">
    <name type="scientific">Mesorhizobium ventifaucium</name>
    <dbReference type="NCBI Taxonomy" id="666020"/>
    <lineage>
        <taxon>Bacteria</taxon>
        <taxon>Pseudomonadati</taxon>
        <taxon>Pseudomonadota</taxon>
        <taxon>Alphaproteobacteria</taxon>
        <taxon>Hyphomicrobiales</taxon>
        <taxon>Phyllobacteriaceae</taxon>
        <taxon>Mesorhizobium</taxon>
    </lineage>
</organism>
<accession>A0ABN8JZF2</accession>
<feature type="signal peptide" evidence="1">
    <location>
        <begin position="1"/>
        <end position="29"/>
    </location>
</feature>